<dbReference type="Proteomes" id="UP001390339">
    <property type="component" value="Unassembled WGS sequence"/>
</dbReference>
<organism evidence="6 7">
    <name type="scientific">Apiospora arundinis</name>
    <dbReference type="NCBI Taxonomy" id="335852"/>
    <lineage>
        <taxon>Eukaryota</taxon>
        <taxon>Fungi</taxon>
        <taxon>Dikarya</taxon>
        <taxon>Ascomycota</taxon>
        <taxon>Pezizomycotina</taxon>
        <taxon>Sordariomycetes</taxon>
        <taxon>Xylariomycetidae</taxon>
        <taxon>Amphisphaeriales</taxon>
        <taxon>Apiosporaceae</taxon>
        <taxon>Apiospora</taxon>
    </lineage>
</organism>
<evidence type="ECO:0000256" key="2">
    <source>
        <dbReference type="ARBA" id="ARBA00023027"/>
    </source>
</evidence>
<keyword evidence="1 3" id="KW-0560">Oxidoreductase</keyword>
<dbReference type="InterPro" id="IPR036291">
    <property type="entry name" value="NAD(P)-bd_dom_sf"/>
</dbReference>
<dbReference type="PANTHER" id="PTHR43128">
    <property type="entry name" value="L-2-HYDROXYCARBOXYLATE DEHYDROGENASE (NAD(P)(+))"/>
    <property type="match status" value="1"/>
</dbReference>
<dbReference type="Gene3D" id="3.40.50.720">
    <property type="entry name" value="NAD(P)-binding Rossmann-like Domain"/>
    <property type="match status" value="1"/>
</dbReference>
<reference evidence="6 7" key="1">
    <citation type="journal article" date="2024" name="IMA Fungus">
        <title>Apiospora arundinis, a panoply of carbohydrate-active enzymes and secondary metabolites.</title>
        <authorList>
            <person name="Sorensen T."/>
            <person name="Petersen C."/>
            <person name="Muurmann A.T."/>
            <person name="Christiansen J.V."/>
            <person name="Brundto M.L."/>
            <person name="Overgaard C.K."/>
            <person name="Boysen A.T."/>
            <person name="Wollenberg R.D."/>
            <person name="Larsen T.O."/>
            <person name="Sorensen J.L."/>
            <person name="Nielsen K.L."/>
            <person name="Sondergaard T.E."/>
        </authorList>
    </citation>
    <scope>NUCLEOTIDE SEQUENCE [LARGE SCALE GENOMIC DNA]</scope>
    <source>
        <strain evidence="6 7">AAU 773</strain>
    </source>
</reference>
<comment type="similarity">
    <text evidence="3">Belongs to the LDH/MDH superfamily.</text>
</comment>
<protein>
    <submittedName>
        <fullName evidence="6">L-lactate dehydrogenase A</fullName>
    </submittedName>
</protein>
<gene>
    <name evidence="6" type="ORF">PGQ11_002939</name>
</gene>
<dbReference type="PIRSF" id="PIRSF000102">
    <property type="entry name" value="Lac_mal_DH"/>
    <property type="match status" value="1"/>
</dbReference>
<comment type="caution">
    <text evidence="6">The sequence shown here is derived from an EMBL/GenBank/DDBJ whole genome shotgun (WGS) entry which is preliminary data.</text>
</comment>
<accession>A0ABR2J540</accession>
<feature type="domain" description="Lactate/malate dehydrogenase N-terminal" evidence="4">
    <location>
        <begin position="3"/>
        <end position="141"/>
    </location>
</feature>
<evidence type="ECO:0000313" key="6">
    <source>
        <dbReference type="EMBL" id="KAK8872425.1"/>
    </source>
</evidence>
<dbReference type="Gene3D" id="3.90.110.10">
    <property type="entry name" value="Lactate dehydrogenase/glycoside hydrolase, family 4, C-terminal"/>
    <property type="match status" value="1"/>
</dbReference>
<dbReference type="Pfam" id="PF02866">
    <property type="entry name" value="Ldh_1_C"/>
    <property type="match status" value="1"/>
</dbReference>
<sequence length="305" mass="32851">MTRIAVVGVGRVGGAIAYALILGSMAKELLLIDIDVELREAQIRDLADVGYACNSRTRVRGASYRDAAQCDIIVFTAETMVTRGQTTLDFTCRNISILREVLDATIPFKSDAILLIACSPVDLLTTLAQRLSKLPASQVIGTGTFLDSARLRGMISDQIGVAAKSIDIHVLGVQGESQTVAWSAATINGMPIDKCVPPKAIKRDELERESMEHSLGVTRARGTFPMGTGSVVASLCSSILLDKRNIRPVSHWQPDVECCFSAPVIIGRKGIVGTILFPLSEAEELEIRQAVEGLKIMVDRVDGTN</sequence>
<dbReference type="PRINTS" id="PR00086">
    <property type="entry name" value="LLDHDRGNASE"/>
</dbReference>
<keyword evidence="7" id="KW-1185">Reference proteome</keyword>
<dbReference type="InterPro" id="IPR001236">
    <property type="entry name" value="Lactate/malate_DH_N"/>
</dbReference>
<feature type="domain" description="Lactate/malate dehydrogenase C-terminal" evidence="5">
    <location>
        <begin position="144"/>
        <end position="298"/>
    </location>
</feature>
<name>A0ABR2J540_9PEZI</name>
<evidence type="ECO:0000259" key="4">
    <source>
        <dbReference type="Pfam" id="PF00056"/>
    </source>
</evidence>
<dbReference type="SUPFAM" id="SSF56327">
    <property type="entry name" value="LDH C-terminal domain-like"/>
    <property type="match status" value="1"/>
</dbReference>
<dbReference type="InterPro" id="IPR015955">
    <property type="entry name" value="Lactate_DH/Glyco_Ohase_4_C"/>
</dbReference>
<dbReference type="EMBL" id="JAPCWZ010000003">
    <property type="protein sequence ID" value="KAK8872425.1"/>
    <property type="molecule type" value="Genomic_DNA"/>
</dbReference>
<keyword evidence="2" id="KW-0520">NAD</keyword>
<evidence type="ECO:0000256" key="3">
    <source>
        <dbReference type="RuleBase" id="RU003369"/>
    </source>
</evidence>
<proteinExistence type="inferred from homology"/>
<dbReference type="InterPro" id="IPR001557">
    <property type="entry name" value="L-lactate/malate_DH"/>
</dbReference>
<evidence type="ECO:0000259" key="5">
    <source>
        <dbReference type="Pfam" id="PF02866"/>
    </source>
</evidence>
<evidence type="ECO:0000313" key="7">
    <source>
        <dbReference type="Proteomes" id="UP001390339"/>
    </source>
</evidence>
<evidence type="ECO:0000256" key="1">
    <source>
        <dbReference type="ARBA" id="ARBA00023002"/>
    </source>
</evidence>
<dbReference type="SUPFAM" id="SSF51735">
    <property type="entry name" value="NAD(P)-binding Rossmann-fold domains"/>
    <property type="match status" value="1"/>
</dbReference>
<dbReference type="Pfam" id="PF00056">
    <property type="entry name" value="Ldh_1_N"/>
    <property type="match status" value="1"/>
</dbReference>
<dbReference type="InterPro" id="IPR022383">
    <property type="entry name" value="Lactate/malate_DH_C"/>
</dbReference>
<dbReference type="PANTHER" id="PTHR43128:SF16">
    <property type="entry name" value="L-LACTATE DEHYDROGENASE"/>
    <property type="match status" value="1"/>
</dbReference>